<evidence type="ECO:0000313" key="3">
    <source>
        <dbReference type="EMBL" id="WVZ69210.1"/>
    </source>
</evidence>
<evidence type="ECO:0000259" key="2">
    <source>
        <dbReference type="Pfam" id="PF07762"/>
    </source>
</evidence>
<feature type="region of interest" description="Disordered" evidence="1">
    <location>
        <begin position="1"/>
        <end position="31"/>
    </location>
</feature>
<evidence type="ECO:0000256" key="1">
    <source>
        <dbReference type="SAM" id="MobiDB-lite"/>
    </source>
</evidence>
<sequence length="503" mass="57171">MAKGEEGRGEAASQAASEGQEHEQEAAALPRWWILRPRGRGTIRRMQRMRMRAATSEGQEHKPADASRQPSPDDDLEDAAVALERQGSPRETTELDPATLEARWVTEDGGRWVILACIPRVAHRFPGIFMAVADLRTRLTASTPPRASWLTVHHLFAPDHKALDNYPYIASAGRRSLLLYASQWEDTQLLTLIDGFIGKELSLRKHQDKAYFLFKRTTTGSGRDIFRLPARRRIINPANVCIVDELDTDYVFGLDTARAKLGHSVGLYYCLPGPQHLVTSHRWTARTVFPPEHLWSRPWGAHGTIYHDCKIWWVDLSCGLLYGVPRDMVVVHARKDLRFVALPDGCELPAGTPDLDKRRCVGVSAGKLRYVQIHKLRGRKDKLVPVVSMWTLIDEATGEWRRDCRTPLKLIWDKLNPDGKLPAVALIHPNHGDVVYFFKDFCIVGVDVRGGRVLEWQFNAMLHPPLPYHSSRFVRPWFVTRELLDDCTLASAEYFNFILLICL</sequence>
<dbReference type="PANTHER" id="PTHR33086:SF6">
    <property type="entry name" value="OS01G0245532 PROTEIN"/>
    <property type="match status" value="1"/>
</dbReference>
<evidence type="ECO:0000313" key="4">
    <source>
        <dbReference type="Proteomes" id="UP001341281"/>
    </source>
</evidence>
<dbReference type="EMBL" id="CP144748">
    <property type="protein sequence ID" value="WVZ69210.1"/>
    <property type="molecule type" value="Genomic_DNA"/>
</dbReference>
<feature type="domain" description="DUF1618" evidence="2">
    <location>
        <begin position="313"/>
        <end position="436"/>
    </location>
</feature>
<protein>
    <recommendedName>
        <fullName evidence="2">DUF1618 domain-containing protein</fullName>
    </recommendedName>
</protein>
<gene>
    <name evidence="3" type="ORF">U9M48_018032</name>
</gene>
<name>A0AAQ3T9Z1_PASNO</name>
<dbReference type="PANTHER" id="PTHR33086">
    <property type="entry name" value="OS05G0468200 PROTEIN-RELATED"/>
    <property type="match status" value="1"/>
</dbReference>
<accession>A0AAQ3T9Z1</accession>
<dbReference type="Pfam" id="PF07762">
    <property type="entry name" value="DUF1618"/>
    <property type="match status" value="1"/>
</dbReference>
<proteinExistence type="predicted"/>
<reference evidence="3 4" key="1">
    <citation type="submission" date="2024-02" db="EMBL/GenBank/DDBJ databases">
        <title>High-quality chromosome-scale genome assembly of Pensacola bahiagrass (Paspalum notatum Flugge var. saurae).</title>
        <authorList>
            <person name="Vega J.M."/>
            <person name="Podio M."/>
            <person name="Orjuela J."/>
            <person name="Siena L.A."/>
            <person name="Pessino S.C."/>
            <person name="Combes M.C."/>
            <person name="Mariac C."/>
            <person name="Albertini E."/>
            <person name="Pupilli F."/>
            <person name="Ortiz J.P.A."/>
            <person name="Leblanc O."/>
        </authorList>
    </citation>
    <scope>NUCLEOTIDE SEQUENCE [LARGE SCALE GENOMIC DNA]</scope>
    <source>
        <strain evidence="3">R1</strain>
        <tissue evidence="3">Leaf</tissue>
    </source>
</reference>
<organism evidence="3 4">
    <name type="scientific">Paspalum notatum var. saurae</name>
    <dbReference type="NCBI Taxonomy" id="547442"/>
    <lineage>
        <taxon>Eukaryota</taxon>
        <taxon>Viridiplantae</taxon>
        <taxon>Streptophyta</taxon>
        <taxon>Embryophyta</taxon>
        <taxon>Tracheophyta</taxon>
        <taxon>Spermatophyta</taxon>
        <taxon>Magnoliopsida</taxon>
        <taxon>Liliopsida</taxon>
        <taxon>Poales</taxon>
        <taxon>Poaceae</taxon>
        <taxon>PACMAD clade</taxon>
        <taxon>Panicoideae</taxon>
        <taxon>Andropogonodae</taxon>
        <taxon>Paspaleae</taxon>
        <taxon>Paspalinae</taxon>
        <taxon>Paspalum</taxon>
    </lineage>
</organism>
<dbReference type="AlphaFoldDB" id="A0AAQ3T9Z1"/>
<dbReference type="InterPro" id="IPR011676">
    <property type="entry name" value="DUF1618"/>
</dbReference>
<dbReference type="Proteomes" id="UP001341281">
    <property type="component" value="Chromosome 04"/>
</dbReference>
<keyword evidence="4" id="KW-1185">Reference proteome</keyword>
<feature type="region of interest" description="Disordered" evidence="1">
    <location>
        <begin position="48"/>
        <end position="75"/>
    </location>
</feature>